<dbReference type="Proteomes" id="UP000281752">
    <property type="component" value="Unassembled WGS sequence"/>
</dbReference>
<sequence>MEEVVPEEPVVEEVWTNWDIEIGQIYFCTHSKVKGTFEVQILARRKRNKYLVRIIRCTVEQRKILKKYGTRFVVKEKQLIEKSKNFL</sequence>
<reference evidence="1 2" key="1">
    <citation type="submission" date="2018-10" db="EMBL/GenBank/DDBJ databases">
        <title>Genotypes and phenotypes of Enterococci isolated from broiler chickens.</title>
        <authorList>
            <person name="Muhammad A.R."/>
            <person name="Diarra M.S."/>
        </authorList>
    </citation>
    <scope>NUCLEOTIDE SEQUENCE [LARGE SCALE GENOMIC DNA]</scope>
    <source>
        <strain evidence="1 2">P5 C A 35</strain>
    </source>
</reference>
<accession>A0AB74CPU7</accession>
<gene>
    <name evidence="1" type="ORF">EGW36_13965</name>
</gene>
<organism evidence="1 2">
    <name type="scientific">Enterococcus faecium</name>
    <name type="common">Streptococcus faecium</name>
    <dbReference type="NCBI Taxonomy" id="1352"/>
    <lineage>
        <taxon>Bacteria</taxon>
        <taxon>Bacillati</taxon>
        <taxon>Bacillota</taxon>
        <taxon>Bacilli</taxon>
        <taxon>Lactobacillales</taxon>
        <taxon>Enterococcaceae</taxon>
        <taxon>Enterococcus</taxon>
    </lineage>
</organism>
<proteinExistence type="predicted"/>
<dbReference type="EMBL" id="RKNM01000040">
    <property type="protein sequence ID" value="ROX52653.1"/>
    <property type="molecule type" value="Genomic_DNA"/>
</dbReference>
<protein>
    <submittedName>
        <fullName evidence="1">Uncharacterized protein</fullName>
    </submittedName>
</protein>
<evidence type="ECO:0000313" key="1">
    <source>
        <dbReference type="EMBL" id="ROX52653.1"/>
    </source>
</evidence>
<evidence type="ECO:0000313" key="2">
    <source>
        <dbReference type="Proteomes" id="UP000281752"/>
    </source>
</evidence>
<dbReference type="AlphaFoldDB" id="A0AB74CPU7"/>
<comment type="caution">
    <text evidence="1">The sequence shown here is derived from an EMBL/GenBank/DDBJ whole genome shotgun (WGS) entry which is preliminary data.</text>
</comment>
<name>A0AB74CPU7_ENTFC</name>